<feature type="transmembrane region" description="Helical" evidence="7">
    <location>
        <begin position="223"/>
        <end position="242"/>
    </location>
</feature>
<dbReference type="InterPro" id="IPR003317">
    <property type="entry name" value="Cyt-d_oxidase_su2"/>
</dbReference>
<sequence>MTFDWPTVLPLVFMAVMGLALLAYVILDGYDLGVGLLLPFAEEDEKDLMVASIGPFWDANETWLVLGIGVLLIAFPKAHGMVLTALYLPVAVMLVGLILRGVSFDFRVKARAARKGMWNALFATGSAPAAGAQGWMLGSYLTAFDTSLWSRLFALGIALTLPTAYAMLGAGWLIMKTDGPLRAKSVRWARKVLWPMGVALVAISMATPMVSPNVFDKWFAMPQFIGLLPIPVACAAAFFAAFHVTGRERVVEAGYGWVVFASTVLIFMLSFPGLAYSIYPFIVIDRLTVWQAASAHDSLVVIFVGVAITLPAIIVYTVFMYRVFWGKASALSYTAPAGPLVE</sequence>
<dbReference type="Proteomes" id="UP000500826">
    <property type="component" value="Chromosome"/>
</dbReference>
<dbReference type="Pfam" id="PF02322">
    <property type="entry name" value="Cyt_bd_oxida_II"/>
    <property type="match status" value="1"/>
</dbReference>
<comment type="subcellular location">
    <subcellularLocation>
        <location evidence="1">Cell membrane</location>
        <topology evidence="1">Multi-pass membrane protein</topology>
    </subcellularLocation>
</comment>
<evidence type="ECO:0000256" key="5">
    <source>
        <dbReference type="ARBA" id="ARBA00022989"/>
    </source>
</evidence>
<reference evidence="8 9" key="1">
    <citation type="submission" date="2020-05" db="EMBL/GenBank/DDBJ databases">
        <title>Ramlibacter rhizophilus sp. nov., isolated from rhizosphere soil of national flower Mugunghwa from South Korea.</title>
        <authorList>
            <person name="Zheng-Fei Y."/>
            <person name="Huan T."/>
        </authorList>
    </citation>
    <scope>NUCLEOTIDE SEQUENCE [LARGE SCALE GENOMIC DNA]</scope>
    <source>
        <strain evidence="8 9">H242</strain>
    </source>
</reference>
<comment type="similarity">
    <text evidence="2">Belongs to the cytochrome ubiquinol oxidase subunit 2 family.</text>
</comment>
<feature type="transmembrane region" description="Helical" evidence="7">
    <location>
        <begin position="120"/>
        <end position="141"/>
    </location>
</feature>
<evidence type="ECO:0000256" key="4">
    <source>
        <dbReference type="ARBA" id="ARBA00022692"/>
    </source>
</evidence>
<keyword evidence="3" id="KW-1003">Cell membrane</keyword>
<evidence type="ECO:0000256" key="1">
    <source>
        <dbReference type="ARBA" id="ARBA00004651"/>
    </source>
</evidence>
<gene>
    <name evidence="8" type="ORF">HK414_18365</name>
</gene>
<keyword evidence="4 7" id="KW-0812">Transmembrane</keyword>
<feature type="transmembrane region" description="Helical" evidence="7">
    <location>
        <begin position="254"/>
        <end position="279"/>
    </location>
</feature>
<dbReference type="PANTHER" id="PTHR43141:SF2">
    <property type="entry name" value="BLR3729 PROTEIN"/>
    <property type="match status" value="1"/>
</dbReference>
<evidence type="ECO:0000313" key="9">
    <source>
        <dbReference type="Proteomes" id="UP000500826"/>
    </source>
</evidence>
<protein>
    <submittedName>
        <fullName evidence="8">Cytochrome d ubiquinol oxidase subunit II</fullName>
    </submittedName>
</protein>
<organism evidence="8 9">
    <name type="scientific">Ramlibacter terrae</name>
    <dbReference type="NCBI Taxonomy" id="2732511"/>
    <lineage>
        <taxon>Bacteria</taxon>
        <taxon>Pseudomonadati</taxon>
        <taxon>Pseudomonadota</taxon>
        <taxon>Betaproteobacteria</taxon>
        <taxon>Burkholderiales</taxon>
        <taxon>Comamonadaceae</taxon>
        <taxon>Ramlibacter</taxon>
    </lineage>
</organism>
<dbReference type="PANTHER" id="PTHR43141">
    <property type="entry name" value="CYTOCHROME BD2 SUBUNIT II"/>
    <property type="match status" value="1"/>
</dbReference>
<evidence type="ECO:0000256" key="2">
    <source>
        <dbReference type="ARBA" id="ARBA00007543"/>
    </source>
</evidence>
<dbReference type="EMBL" id="CP053418">
    <property type="protein sequence ID" value="QJW84852.1"/>
    <property type="molecule type" value="Genomic_DNA"/>
</dbReference>
<keyword evidence="5 7" id="KW-1133">Transmembrane helix</keyword>
<proteinExistence type="inferred from homology"/>
<evidence type="ECO:0000256" key="6">
    <source>
        <dbReference type="ARBA" id="ARBA00023136"/>
    </source>
</evidence>
<feature type="transmembrane region" description="Helical" evidence="7">
    <location>
        <begin position="6"/>
        <end position="27"/>
    </location>
</feature>
<evidence type="ECO:0000256" key="7">
    <source>
        <dbReference type="SAM" id="Phobius"/>
    </source>
</evidence>
<feature type="transmembrane region" description="Helical" evidence="7">
    <location>
        <begin position="193"/>
        <end position="211"/>
    </location>
</feature>
<accession>A0ABX6P451</accession>
<evidence type="ECO:0000313" key="8">
    <source>
        <dbReference type="EMBL" id="QJW84852.1"/>
    </source>
</evidence>
<feature type="transmembrane region" description="Helical" evidence="7">
    <location>
        <begin position="299"/>
        <end position="319"/>
    </location>
</feature>
<feature type="transmembrane region" description="Helical" evidence="7">
    <location>
        <begin position="153"/>
        <end position="173"/>
    </location>
</feature>
<feature type="transmembrane region" description="Helical" evidence="7">
    <location>
        <begin position="81"/>
        <end position="99"/>
    </location>
</feature>
<evidence type="ECO:0000256" key="3">
    <source>
        <dbReference type="ARBA" id="ARBA00022475"/>
    </source>
</evidence>
<name>A0ABX6P451_9BURK</name>
<keyword evidence="9" id="KW-1185">Reference proteome</keyword>
<keyword evidence="6 7" id="KW-0472">Membrane</keyword>